<name>A0AAN8MYJ7_9PEZI</name>
<keyword evidence="2" id="KW-1185">Reference proteome</keyword>
<dbReference type="AlphaFoldDB" id="A0AAN8MYJ7"/>
<proteinExistence type="predicted"/>
<protein>
    <submittedName>
        <fullName evidence="1">Uncharacterized protein</fullName>
    </submittedName>
</protein>
<accession>A0AAN8MYJ7</accession>
<evidence type="ECO:0000313" key="1">
    <source>
        <dbReference type="EMBL" id="KAK6345773.1"/>
    </source>
</evidence>
<evidence type="ECO:0000313" key="2">
    <source>
        <dbReference type="Proteomes" id="UP001313282"/>
    </source>
</evidence>
<reference evidence="1 2" key="1">
    <citation type="submission" date="2019-10" db="EMBL/GenBank/DDBJ databases">
        <authorList>
            <person name="Palmer J.M."/>
        </authorList>
    </citation>
    <scope>NUCLEOTIDE SEQUENCE [LARGE SCALE GENOMIC DNA]</scope>
    <source>
        <strain evidence="1 2">TWF718</strain>
    </source>
</reference>
<comment type="caution">
    <text evidence="1">The sequence shown here is derived from an EMBL/GenBank/DDBJ whole genome shotgun (WGS) entry which is preliminary data.</text>
</comment>
<sequence length="103" mass="10898">MKVLGTAKVMAGASFVGKFTTSGVNFEESYAFFGHDLTVTMGIDLSLTGRLKFDQTTFGLSKDVDVNINIGDAFNVKGILEVVPVISTRMALAGDLTTSATIN</sequence>
<organism evidence="1 2">
    <name type="scientific">Orbilia javanica</name>
    <dbReference type="NCBI Taxonomy" id="47235"/>
    <lineage>
        <taxon>Eukaryota</taxon>
        <taxon>Fungi</taxon>
        <taxon>Dikarya</taxon>
        <taxon>Ascomycota</taxon>
        <taxon>Pezizomycotina</taxon>
        <taxon>Orbiliomycetes</taxon>
        <taxon>Orbiliales</taxon>
        <taxon>Orbiliaceae</taxon>
        <taxon>Orbilia</taxon>
    </lineage>
</organism>
<dbReference type="Proteomes" id="UP001313282">
    <property type="component" value="Unassembled WGS sequence"/>
</dbReference>
<gene>
    <name evidence="1" type="ORF">TWF718_007679</name>
</gene>
<dbReference type="EMBL" id="JAVHNR010000004">
    <property type="protein sequence ID" value="KAK6345773.1"/>
    <property type="molecule type" value="Genomic_DNA"/>
</dbReference>